<dbReference type="Proteomes" id="UP000335636">
    <property type="component" value="Unassembled WGS sequence"/>
</dbReference>
<dbReference type="AlphaFoldDB" id="A0A5E4AUP3"/>
<evidence type="ECO:0000256" key="1">
    <source>
        <dbReference type="SAM" id="MobiDB-lite"/>
    </source>
</evidence>
<sequence length="67" mass="6879">MKCDDLYSKDSFGDVSVPEVLHLDQSGGAATVAAGPGARPADGEPGIAGRRAPRAGAHQMMDLDDLL</sequence>
<protein>
    <submittedName>
        <fullName evidence="2">Uncharacterized protein</fullName>
    </submittedName>
</protein>
<evidence type="ECO:0000313" key="2">
    <source>
        <dbReference type="EMBL" id="VTJ61064.1"/>
    </source>
</evidence>
<accession>A0A5E4AUP3</accession>
<feature type="region of interest" description="Disordered" evidence="1">
    <location>
        <begin position="28"/>
        <end position="51"/>
    </location>
</feature>
<evidence type="ECO:0000313" key="3">
    <source>
        <dbReference type="Proteomes" id="UP000335636"/>
    </source>
</evidence>
<name>A0A5E4AUP3_MARMO</name>
<dbReference type="EMBL" id="CABDUW010000163">
    <property type="protein sequence ID" value="VTJ61064.1"/>
    <property type="molecule type" value="Genomic_DNA"/>
</dbReference>
<keyword evidence="3" id="KW-1185">Reference proteome</keyword>
<organism evidence="2 3">
    <name type="scientific">Marmota monax</name>
    <name type="common">Woodchuck</name>
    <dbReference type="NCBI Taxonomy" id="9995"/>
    <lineage>
        <taxon>Eukaryota</taxon>
        <taxon>Metazoa</taxon>
        <taxon>Chordata</taxon>
        <taxon>Craniata</taxon>
        <taxon>Vertebrata</taxon>
        <taxon>Euteleostomi</taxon>
        <taxon>Mammalia</taxon>
        <taxon>Eutheria</taxon>
        <taxon>Euarchontoglires</taxon>
        <taxon>Glires</taxon>
        <taxon>Rodentia</taxon>
        <taxon>Sciuromorpha</taxon>
        <taxon>Sciuridae</taxon>
        <taxon>Xerinae</taxon>
        <taxon>Marmotini</taxon>
        <taxon>Marmota</taxon>
    </lineage>
</organism>
<proteinExistence type="predicted"/>
<reference evidence="2" key="1">
    <citation type="submission" date="2019-04" db="EMBL/GenBank/DDBJ databases">
        <authorList>
            <person name="Alioto T."/>
            <person name="Alioto T."/>
        </authorList>
    </citation>
    <scope>NUCLEOTIDE SEQUENCE [LARGE SCALE GENOMIC DNA]</scope>
</reference>
<comment type="caution">
    <text evidence="2">The sequence shown here is derived from an EMBL/GenBank/DDBJ whole genome shotgun (WGS) entry which is preliminary data.</text>
</comment>
<gene>
    <name evidence="2" type="ORF">MONAX_5E005489</name>
</gene>